<keyword evidence="4" id="KW-0418">Kinase</keyword>
<dbReference type="Proteomes" id="UP000325187">
    <property type="component" value="Unassembled WGS sequence"/>
</dbReference>
<dbReference type="GO" id="GO:0036431">
    <property type="term" value="F:dCMP kinase activity"/>
    <property type="evidence" value="ECO:0007669"/>
    <property type="project" value="InterPro"/>
</dbReference>
<feature type="domain" description="Cytidylate kinase" evidence="8">
    <location>
        <begin position="1"/>
        <end position="84"/>
    </location>
</feature>
<evidence type="ECO:0000256" key="6">
    <source>
        <dbReference type="ARBA" id="ARBA00047615"/>
    </source>
</evidence>
<evidence type="ECO:0000256" key="2">
    <source>
        <dbReference type="ARBA" id="ARBA00022679"/>
    </source>
</evidence>
<keyword evidence="12" id="KW-1185">Reference proteome</keyword>
<comment type="caution">
    <text evidence="9">The sequence shown here is derived from an EMBL/GenBank/DDBJ whole genome shotgun (WGS) entry which is preliminary data.</text>
</comment>
<evidence type="ECO:0000313" key="9">
    <source>
        <dbReference type="EMBL" id="GEQ97736.1"/>
    </source>
</evidence>
<dbReference type="AlphaFoldDB" id="A0A5A7MPH6"/>
<reference evidence="11 12" key="1">
    <citation type="submission" date="2019-09" db="EMBL/GenBank/DDBJ databases">
        <title>NBRP : Genome information of microbial organism related human and environment.</title>
        <authorList>
            <person name="Hattori M."/>
            <person name="Oshima K."/>
            <person name="Inaba H."/>
            <person name="Suda W."/>
            <person name="Sakamoto M."/>
            <person name="Iino T."/>
            <person name="Kitahara M."/>
            <person name="Oshida Y."/>
            <person name="Iida T."/>
            <person name="Kudo T."/>
            <person name="Itoh T."/>
            <person name="Ohkuma M."/>
        </authorList>
    </citation>
    <scope>NUCLEOTIDE SEQUENCE [LARGE SCALE GENOMIC DNA]</scope>
    <source>
        <strain evidence="9 11">Hi-2</strain>
        <strain evidence="10 12">Mie-1</strain>
    </source>
</reference>
<dbReference type="InterPro" id="IPR027417">
    <property type="entry name" value="P-loop_NTPase"/>
</dbReference>
<evidence type="ECO:0000259" key="8">
    <source>
        <dbReference type="Pfam" id="PF02224"/>
    </source>
</evidence>
<evidence type="ECO:0000313" key="12">
    <source>
        <dbReference type="Proteomes" id="UP000325187"/>
    </source>
</evidence>
<evidence type="ECO:0000313" key="10">
    <source>
        <dbReference type="EMBL" id="GER01001.1"/>
    </source>
</evidence>
<dbReference type="GO" id="GO:0005524">
    <property type="term" value="F:ATP binding"/>
    <property type="evidence" value="ECO:0007669"/>
    <property type="project" value="UniProtKB-KW"/>
</dbReference>
<organism evidence="9 11">
    <name type="scientific">Iodidimonas gelatinilytica</name>
    <dbReference type="NCBI Taxonomy" id="1236966"/>
    <lineage>
        <taxon>Bacteria</taxon>
        <taxon>Pseudomonadati</taxon>
        <taxon>Pseudomonadota</taxon>
        <taxon>Alphaproteobacteria</taxon>
        <taxon>Iodidimonadales</taxon>
        <taxon>Iodidimonadaceae</taxon>
        <taxon>Iodidimonas</taxon>
    </lineage>
</organism>
<evidence type="ECO:0000256" key="3">
    <source>
        <dbReference type="ARBA" id="ARBA00022741"/>
    </source>
</evidence>
<accession>A0A5A7MY55</accession>
<keyword evidence="3" id="KW-0547">Nucleotide-binding</keyword>
<dbReference type="EC" id="2.7.4.25" evidence="1"/>
<gene>
    <name evidence="9" type="ORF">JCM17844_13730</name>
    <name evidence="10" type="ORF">JCM17845_16240</name>
</gene>
<evidence type="ECO:0000256" key="7">
    <source>
        <dbReference type="ARBA" id="ARBA00048478"/>
    </source>
</evidence>
<evidence type="ECO:0000256" key="1">
    <source>
        <dbReference type="ARBA" id="ARBA00012906"/>
    </source>
</evidence>
<comment type="catalytic activity">
    <reaction evidence="7">
        <text>CMP + ATP = CDP + ADP</text>
        <dbReference type="Rhea" id="RHEA:11600"/>
        <dbReference type="ChEBI" id="CHEBI:30616"/>
        <dbReference type="ChEBI" id="CHEBI:58069"/>
        <dbReference type="ChEBI" id="CHEBI:60377"/>
        <dbReference type="ChEBI" id="CHEBI:456216"/>
        <dbReference type="EC" id="2.7.4.25"/>
    </reaction>
</comment>
<dbReference type="SUPFAM" id="SSF52540">
    <property type="entry name" value="P-loop containing nucleoside triphosphate hydrolases"/>
    <property type="match status" value="1"/>
</dbReference>
<dbReference type="GO" id="GO:0006139">
    <property type="term" value="P:nucleobase-containing compound metabolic process"/>
    <property type="evidence" value="ECO:0007669"/>
    <property type="project" value="InterPro"/>
</dbReference>
<protein>
    <recommendedName>
        <fullName evidence="1">(d)CMP kinase</fullName>
        <ecNumber evidence="1">2.7.4.25</ecNumber>
    </recommendedName>
</protein>
<name>A0A5A7MPH6_9PROT</name>
<dbReference type="Proteomes" id="UP000322084">
    <property type="component" value="Unassembled WGS sequence"/>
</dbReference>
<dbReference type="Gene3D" id="3.40.50.300">
    <property type="entry name" value="P-loop containing nucleotide triphosphate hydrolases"/>
    <property type="match status" value="1"/>
</dbReference>
<keyword evidence="2" id="KW-0808">Transferase</keyword>
<evidence type="ECO:0000256" key="5">
    <source>
        <dbReference type="ARBA" id="ARBA00022840"/>
    </source>
</evidence>
<dbReference type="EMBL" id="BKCL01000003">
    <property type="protein sequence ID" value="GEQ97736.1"/>
    <property type="molecule type" value="Genomic_DNA"/>
</dbReference>
<accession>A0A5A7MPH6</accession>
<comment type="catalytic activity">
    <reaction evidence="6">
        <text>dCMP + ATP = dCDP + ADP</text>
        <dbReference type="Rhea" id="RHEA:25094"/>
        <dbReference type="ChEBI" id="CHEBI:30616"/>
        <dbReference type="ChEBI" id="CHEBI:57566"/>
        <dbReference type="ChEBI" id="CHEBI:58593"/>
        <dbReference type="ChEBI" id="CHEBI:456216"/>
        <dbReference type="EC" id="2.7.4.25"/>
    </reaction>
</comment>
<dbReference type="EMBL" id="BKCM01000007">
    <property type="protein sequence ID" value="GER01001.1"/>
    <property type="molecule type" value="Genomic_DNA"/>
</dbReference>
<dbReference type="InterPro" id="IPR011994">
    <property type="entry name" value="Cytidylate_kinase_dom"/>
</dbReference>
<keyword evidence="5" id="KW-0067">ATP-binding</keyword>
<sequence length="89" mass="10175">MPDAHVKLYISASDPVRARRRLHELQAKGVDTNYETVLADLLERDRRDSQRATAPLKPAQDAVLLDTTELDIESAFERACQIVDQWQRS</sequence>
<evidence type="ECO:0000313" key="11">
    <source>
        <dbReference type="Proteomes" id="UP000322084"/>
    </source>
</evidence>
<evidence type="ECO:0000256" key="4">
    <source>
        <dbReference type="ARBA" id="ARBA00022777"/>
    </source>
</evidence>
<proteinExistence type="predicted"/>
<dbReference type="Pfam" id="PF02224">
    <property type="entry name" value="Cytidylate_kin"/>
    <property type="match status" value="1"/>
</dbReference>